<dbReference type="GO" id="GO:0008081">
    <property type="term" value="F:phosphoric diester hydrolase activity"/>
    <property type="evidence" value="ECO:0007669"/>
    <property type="project" value="InterPro"/>
</dbReference>
<dbReference type="PANTHER" id="PTHR46211">
    <property type="entry name" value="GLYCEROPHOSPHORYL DIESTER PHOSPHODIESTERASE"/>
    <property type="match status" value="1"/>
</dbReference>
<dbReference type="Proteomes" id="UP000503336">
    <property type="component" value="Chromosome"/>
</dbReference>
<organism evidence="2 3">
    <name type="scientific">Pikeienuella piscinae</name>
    <dbReference type="NCBI Taxonomy" id="2748098"/>
    <lineage>
        <taxon>Bacteria</taxon>
        <taxon>Pseudomonadati</taxon>
        <taxon>Pseudomonadota</taxon>
        <taxon>Alphaproteobacteria</taxon>
        <taxon>Rhodobacterales</taxon>
        <taxon>Paracoccaceae</taxon>
        <taxon>Pikeienuella</taxon>
    </lineage>
</organism>
<dbReference type="RefSeq" id="WP_165096114.1">
    <property type="nucleotide sequence ID" value="NZ_CP049056.1"/>
</dbReference>
<keyword evidence="3" id="KW-1185">Reference proteome</keyword>
<protein>
    <recommendedName>
        <fullName evidence="1">GP-PDE domain-containing protein</fullName>
    </recommendedName>
</protein>
<evidence type="ECO:0000313" key="3">
    <source>
        <dbReference type="Proteomes" id="UP000503336"/>
    </source>
</evidence>
<accession>A0A7L5BTX9</accession>
<name>A0A7L5BTX9_9RHOB</name>
<reference evidence="2 3" key="1">
    <citation type="submission" date="2020-02" db="EMBL/GenBank/DDBJ databases">
        <title>complete genome sequence of Rhodobacteraceae bacterium.</title>
        <authorList>
            <person name="Park J."/>
            <person name="Kim Y.-S."/>
            <person name="Kim K.-H."/>
        </authorList>
    </citation>
    <scope>NUCLEOTIDE SEQUENCE [LARGE SCALE GENOMIC DNA]</scope>
    <source>
        <strain evidence="2 3">RR4-56</strain>
    </source>
</reference>
<dbReference type="SUPFAM" id="SSF51695">
    <property type="entry name" value="PLC-like phosphodiesterases"/>
    <property type="match status" value="1"/>
</dbReference>
<proteinExistence type="predicted"/>
<dbReference type="Gene3D" id="3.20.20.190">
    <property type="entry name" value="Phosphatidylinositol (PI) phosphodiesterase"/>
    <property type="match status" value="1"/>
</dbReference>
<feature type="domain" description="GP-PDE" evidence="1">
    <location>
        <begin position="6"/>
        <end position="243"/>
    </location>
</feature>
<dbReference type="PANTHER" id="PTHR46211:SF1">
    <property type="entry name" value="GLYCEROPHOSPHODIESTER PHOSPHODIESTERASE, CYTOPLASMIC"/>
    <property type="match status" value="1"/>
</dbReference>
<gene>
    <name evidence="2" type="ORF">G5B40_05650</name>
</gene>
<dbReference type="AlphaFoldDB" id="A0A7L5BTX9"/>
<dbReference type="InterPro" id="IPR030395">
    <property type="entry name" value="GP_PDE_dom"/>
</dbReference>
<dbReference type="KEGG" id="hdh:G5B40_05650"/>
<dbReference type="EMBL" id="CP049056">
    <property type="protein sequence ID" value="QIE54982.1"/>
    <property type="molecule type" value="Genomic_DNA"/>
</dbReference>
<dbReference type="Pfam" id="PF03009">
    <property type="entry name" value="GDPD"/>
    <property type="match status" value="1"/>
</dbReference>
<dbReference type="PROSITE" id="PS51704">
    <property type="entry name" value="GP_PDE"/>
    <property type="match status" value="1"/>
</dbReference>
<dbReference type="InterPro" id="IPR017946">
    <property type="entry name" value="PLC-like_Pdiesterase_TIM-brl"/>
</dbReference>
<sequence length="253" mass="27857">MPMIAPSVVAHRGGACVHAENSLMAFEWSAASGFCEVEFDVHLTSDGEPVVFHDLRLHQAAEAEGVIGEKRLADLTATPLRGGGGAIPSLDQVLTRLRDSSIRLRIELKTDVAQKPYEGMQARLIAAIDKHGLRDRCVLSSFSPAALDGLVEQGFSIALWYAREQKPWQPDLNQWLPELKEMGFRDIAVQFKELTAERMAALREAGFNVGVWTVNGPARLDYWMRQPIDFVVSDQPDVAATFRAAQLKSGATT</sequence>
<evidence type="ECO:0000259" key="1">
    <source>
        <dbReference type="PROSITE" id="PS51704"/>
    </source>
</evidence>
<evidence type="ECO:0000313" key="2">
    <source>
        <dbReference type="EMBL" id="QIE54982.1"/>
    </source>
</evidence>
<dbReference type="GO" id="GO:0006629">
    <property type="term" value="P:lipid metabolic process"/>
    <property type="evidence" value="ECO:0007669"/>
    <property type="project" value="InterPro"/>
</dbReference>